<evidence type="ECO:0000256" key="1">
    <source>
        <dbReference type="SAM" id="MobiDB-lite"/>
    </source>
</evidence>
<feature type="region of interest" description="Disordered" evidence="1">
    <location>
        <begin position="142"/>
        <end position="161"/>
    </location>
</feature>
<accession>A0A2S6MUY7</accession>
<proteinExistence type="predicted"/>
<protein>
    <submittedName>
        <fullName evidence="2">Uncharacterized protein</fullName>
    </submittedName>
</protein>
<dbReference type="Proteomes" id="UP000239724">
    <property type="component" value="Unassembled WGS sequence"/>
</dbReference>
<gene>
    <name evidence="2" type="ORF">CCS01_30575</name>
</gene>
<keyword evidence="3" id="KW-1185">Reference proteome</keyword>
<reference evidence="2 3" key="1">
    <citation type="journal article" date="2018" name="Arch. Microbiol.">
        <title>New insights into the metabolic potential of the phototrophic purple bacterium Rhodopila globiformis DSM 161(T) from its draft genome sequence and evidence for a vanadium-dependent nitrogenase.</title>
        <authorList>
            <person name="Imhoff J.F."/>
            <person name="Rahn T."/>
            <person name="Kunzel S."/>
            <person name="Neulinger S.C."/>
        </authorList>
    </citation>
    <scope>NUCLEOTIDE SEQUENCE [LARGE SCALE GENOMIC DNA]</scope>
    <source>
        <strain evidence="2 3">DSM 161</strain>
    </source>
</reference>
<sequence length="187" mass="20026">MREQAAAALAPFFMTGTDDAAVAVREAAALLDEYAPMTPKELQLAAQIVAYDFAALACLGASATVRTQDLDVMLDLQDSALSMNALSDKSTRALEARRRERERAPHTLSAANTQWDNTAFRKAIARAQEKLLYANTKLAALQQKAPEPTPEPGKPPAVSAEQTTLSLLAHRGAEAAAALVKGPRTRQ</sequence>
<evidence type="ECO:0000313" key="3">
    <source>
        <dbReference type="Proteomes" id="UP000239724"/>
    </source>
</evidence>
<name>A0A2S6MUY7_RHOGL</name>
<dbReference type="EMBL" id="NHRY01000272">
    <property type="protein sequence ID" value="PPQ26174.1"/>
    <property type="molecule type" value="Genomic_DNA"/>
</dbReference>
<evidence type="ECO:0000313" key="2">
    <source>
        <dbReference type="EMBL" id="PPQ26174.1"/>
    </source>
</evidence>
<dbReference type="AlphaFoldDB" id="A0A2S6MUY7"/>
<organism evidence="2 3">
    <name type="scientific">Rhodopila globiformis</name>
    <name type="common">Rhodopseudomonas globiformis</name>
    <dbReference type="NCBI Taxonomy" id="1071"/>
    <lineage>
        <taxon>Bacteria</taxon>
        <taxon>Pseudomonadati</taxon>
        <taxon>Pseudomonadota</taxon>
        <taxon>Alphaproteobacteria</taxon>
        <taxon>Acetobacterales</taxon>
        <taxon>Acetobacteraceae</taxon>
        <taxon>Rhodopila</taxon>
    </lineage>
</organism>
<comment type="caution">
    <text evidence="2">The sequence shown here is derived from an EMBL/GenBank/DDBJ whole genome shotgun (WGS) entry which is preliminary data.</text>
</comment>